<reference evidence="2 3" key="1">
    <citation type="submission" date="2018-01" db="EMBL/GenBank/DDBJ databases">
        <title>Species boundaries and ecological features among Paraburkholderia terrae DSMZ17804T, P. hospita DSMZ17164T and P. caribensis DSMZ13236T.</title>
        <authorList>
            <person name="Pratama A.A."/>
        </authorList>
    </citation>
    <scope>NUCLEOTIDE SEQUENCE [LARGE SCALE GENOMIC DNA]</scope>
    <source>
        <strain evidence="2 3">DSM 17804</strain>
    </source>
</reference>
<dbReference type="EMBL" id="CP026112">
    <property type="protein sequence ID" value="AUT62906.1"/>
    <property type="molecule type" value="Genomic_DNA"/>
</dbReference>
<evidence type="ECO:0000313" key="3">
    <source>
        <dbReference type="Proteomes" id="UP000243502"/>
    </source>
</evidence>
<feature type="compositionally biased region" description="Basic and acidic residues" evidence="1">
    <location>
        <begin position="90"/>
        <end position="103"/>
    </location>
</feature>
<feature type="region of interest" description="Disordered" evidence="1">
    <location>
        <begin position="68"/>
        <end position="136"/>
    </location>
</feature>
<protein>
    <submittedName>
        <fullName evidence="2">Uncharacterized protein</fullName>
    </submittedName>
</protein>
<feature type="compositionally biased region" description="Basic and acidic residues" evidence="1">
    <location>
        <begin position="13"/>
        <end position="30"/>
    </location>
</feature>
<dbReference type="KEGG" id="pter:C2L65_25385"/>
<evidence type="ECO:0000313" key="2">
    <source>
        <dbReference type="EMBL" id="AUT62906.1"/>
    </source>
</evidence>
<proteinExistence type="predicted"/>
<evidence type="ECO:0000256" key="1">
    <source>
        <dbReference type="SAM" id="MobiDB-lite"/>
    </source>
</evidence>
<organism evidence="2 3">
    <name type="scientific">Paraburkholderia terrae</name>
    <dbReference type="NCBI Taxonomy" id="311230"/>
    <lineage>
        <taxon>Bacteria</taxon>
        <taxon>Pseudomonadati</taxon>
        <taxon>Pseudomonadota</taxon>
        <taxon>Betaproteobacteria</taxon>
        <taxon>Burkholderiales</taxon>
        <taxon>Burkholderiaceae</taxon>
        <taxon>Paraburkholderia</taxon>
    </lineage>
</organism>
<dbReference type="Proteomes" id="UP000243502">
    <property type="component" value="Chromosome 2"/>
</dbReference>
<sequence>MTGQDGTSAGLRDVLERQGCELTPKERDSLDAAAAEGVSADSLGHALDDARQRPSVRHVVAYAIRTARSWKATNAEPPQPEGQRANGHPSDFDSLAKDRKRISDGLTGRTRRQQQAVDANVIDVPMPEVRDESRHS</sequence>
<name>A0A2I8ETL4_9BURK</name>
<gene>
    <name evidence="2" type="ORF">C2L65_25385</name>
</gene>
<dbReference type="AlphaFoldDB" id="A0A2I8ETL4"/>
<accession>A0A2I8ETL4</accession>
<feature type="region of interest" description="Disordered" evidence="1">
    <location>
        <begin position="1"/>
        <end position="37"/>
    </location>
</feature>